<dbReference type="Proteomes" id="UP001597079">
    <property type="component" value="Unassembled WGS sequence"/>
</dbReference>
<dbReference type="Pfam" id="PF00697">
    <property type="entry name" value="PRAI"/>
    <property type="match status" value="1"/>
</dbReference>
<evidence type="ECO:0000256" key="9">
    <source>
        <dbReference type="HAMAP-Rule" id="MF_00135"/>
    </source>
</evidence>
<dbReference type="PANTHER" id="PTHR42894:SF1">
    <property type="entry name" value="N-(5'-PHOSPHORIBOSYL)ANTHRANILATE ISOMERASE"/>
    <property type="match status" value="1"/>
</dbReference>
<evidence type="ECO:0000313" key="11">
    <source>
        <dbReference type="EMBL" id="MFD1676339.1"/>
    </source>
</evidence>
<keyword evidence="12" id="KW-1185">Reference proteome</keyword>
<evidence type="ECO:0000256" key="7">
    <source>
        <dbReference type="ARBA" id="ARBA00023141"/>
    </source>
</evidence>
<feature type="domain" description="N-(5'phosphoribosyl) anthranilate isomerase (PRAI)" evidence="10">
    <location>
        <begin position="8"/>
        <end position="218"/>
    </location>
</feature>
<dbReference type="InterPro" id="IPR044643">
    <property type="entry name" value="TrpF_fam"/>
</dbReference>
<dbReference type="InterPro" id="IPR013785">
    <property type="entry name" value="Aldolase_TIM"/>
</dbReference>
<dbReference type="EC" id="5.3.1.24" evidence="3 9"/>
<protein>
    <recommendedName>
        <fullName evidence="4 9">N-(5'-phosphoribosyl)anthranilate isomerase</fullName>
        <shortName evidence="9">PRAI</shortName>
        <ecNumber evidence="3 9">5.3.1.24</ecNumber>
    </recommendedName>
</protein>
<evidence type="ECO:0000256" key="3">
    <source>
        <dbReference type="ARBA" id="ARBA00012572"/>
    </source>
</evidence>
<dbReference type="RefSeq" id="WP_377944234.1">
    <property type="nucleotide sequence ID" value="NZ_JBHUCX010000050.1"/>
</dbReference>
<keyword evidence="6 9" id="KW-0822">Tryptophan biosynthesis</keyword>
<comment type="similarity">
    <text evidence="9">Belongs to the TrpF family.</text>
</comment>
<dbReference type="CDD" id="cd00405">
    <property type="entry name" value="PRAI"/>
    <property type="match status" value="1"/>
</dbReference>
<sequence length="223" mass="24157">MAQAIQIKICGLQPGDDLAFTTDPLVSHIGIIFVEKSRRYVPPMQAAKITGQLAKANACRSVGVFVDTPIDVIERTIEQSGIEVVQLHGNESVSDCAAVKQLGVDVWKALSVPLANADPTELLRKIEQYQAVCDALLLDAQPPKDTTVTGGHGVSFDWRMLGVIEPYLNGRPWWIAGGIHPDNVRKLLSVCRPTGIDISSGVETNGRKDLEKIQQLLKAVNGV</sequence>
<keyword evidence="7 9" id="KW-0057">Aromatic amino acid biosynthesis</keyword>
<dbReference type="PANTHER" id="PTHR42894">
    <property type="entry name" value="N-(5'-PHOSPHORIBOSYL)ANTHRANILATE ISOMERASE"/>
    <property type="match status" value="1"/>
</dbReference>
<evidence type="ECO:0000256" key="4">
    <source>
        <dbReference type="ARBA" id="ARBA00022272"/>
    </source>
</evidence>
<keyword evidence="5 9" id="KW-0028">Amino-acid biosynthesis</keyword>
<comment type="catalytic activity">
    <reaction evidence="1 9">
        <text>N-(5-phospho-beta-D-ribosyl)anthranilate = 1-(2-carboxyphenylamino)-1-deoxy-D-ribulose 5-phosphate</text>
        <dbReference type="Rhea" id="RHEA:21540"/>
        <dbReference type="ChEBI" id="CHEBI:18277"/>
        <dbReference type="ChEBI" id="CHEBI:58613"/>
        <dbReference type="EC" id="5.3.1.24"/>
    </reaction>
</comment>
<accession>A0ABW4JK04</accession>
<dbReference type="HAMAP" id="MF_00135">
    <property type="entry name" value="PRAI"/>
    <property type="match status" value="1"/>
</dbReference>
<evidence type="ECO:0000313" key="12">
    <source>
        <dbReference type="Proteomes" id="UP001597079"/>
    </source>
</evidence>
<dbReference type="Gene3D" id="3.20.20.70">
    <property type="entry name" value="Aldolase class I"/>
    <property type="match status" value="1"/>
</dbReference>
<evidence type="ECO:0000256" key="8">
    <source>
        <dbReference type="ARBA" id="ARBA00023235"/>
    </source>
</evidence>
<evidence type="ECO:0000259" key="10">
    <source>
        <dbReference type="Pfam" id="PF00697"/>
    </source>
</evidence>
<proteinExistence type="inferred from homology"/>
<reference evidence="12" key="1">
    <citation type="journal article" date="2019" name="Int. J. Syst. Evol. Microbiol.">
        <title>The Global Catalogue of Microorganisms (GCM) 10K type strain sequencing project: providing services to taxonomists for standard genome sequencing and annotation.</title>
        <authorList>
            <consortium name="The Broad Institute Genomics Platform"/>
            <consortium name="The Broad Institute Genome Sequencing Center for Infectious Disease"/>
            <person name="Wu L."/>
            <person name="Ma J."/>
        </authorList>
    </citation>
    <scope>NUCLEOTIDE SEQUENCE [LARGE SCALE GENOMIC DNA]</scope>
    <source>
        <strain evidence="12">CGMCC 1.12286</strain>
    </source>
</reference>
<organism evidence="11 12">
    <name type="scientific">Alicyclobacillus fodiniaquatilis</name>
    <dbReference type="NCBI Taxonomy" id="1661150"/>
    <lineage>
        <taxon>Bacteria</taxon>
        <taxon>Bacillati</taxon>
        <taxon>Bacillota</taxon>
        <taxon>Bacilli</taxon>
        <taxon>Bacillales</taxon>
        <taxon>Alicyclobacillaceae</taxon>
        <taxon>Alicyclobacillus</taxon>
    </lineage>
</organism>
<evidence type="ECO:0000256" key="1">
    <source>
        <dbReference type="ARBA" id="ARBA00001164"/>
    </source>
</evidence>
<dbReference type="EMBL" id="JBHUCX010000050">
    <property type="protein sequence ID" value="MFD1676339.1"/>
    <property type="molecule type" value="Genomic_DNA"/>
</dbReference>
<keyword evidence="8 9" id="KW-0413">Isomerase</keyword>
<dbReference type="InterPro" id="IPR001240">
    <property type="entry name" value="PRAI_dom"/>
</dbReference>
<evidence type="ECO:0000256" key="2">
    <source>
        <dbReference type="ARBA" id="ARBA00004664"/>
    </source>
</evidence>
<name>A0ABW4JK04_9BACL</name>
<comment type="pathway">
    <text evidence="2 9">Amino-acid biosynthesis; L-tryptophan biosynthesis; L-tryptophan from chorismate: step 3/5.</text>
</comment>
<evidence type="ECO:0000256" key="6">
    <source>
        <dbReference type="ARBA" id="ARBA00022822"/>
    </source>
</evidence>
<dbReference type="GO" id="GO:0016853">
    <property type="term" value="F:isomerase activity"/>
    <property type="evidence" value="ECO:0007669"/>
    <property type="project" value="UniProtKB-KW"/>
</dbReference>
<evidence type="ECO:0000256" key="5">
    <source>
        <dbReference type="ARBA" id="ARBA00022605"/>
    </source>
</evidence>
<comment type="caution">
    <text evidence="11">The sequence shown here is derived from an EMBL/GenBank/DDBJ whole genome shotgun (WGS) entry which is preliminary data.</text>
</comment>
<gene>
    <name evidence="9" type="primary">trpF</name>
    <name evidence="11" type="ORF">ACFSB2_16670</name>
</gene>
<dbReference type="SUPFAM" id="SSF51366">
    <property type="entry name" value="Ribulose-phoshate binding barrel"/>
    <property type="match status" value="1"/>
</dbReference>
<dbReference type="InterPro" id="IPR011060">
    <property type="entry name" value="RibuloseP-bd_barrel"/>
</dbReference>